<evidence type="ECO:0000313" key="5">
    <source>
        <dbReference type="EMBL" id="BCR88917.1"/>
    </source>
</evidence>
<organism evidence="5 6">
    <name type="scientific">Aspergillus chevalieri</name>
    <name type="common">Eurotium chevalieri</name>
    <dbReference type="NCBI Taxonomy" id="182096"/>
    <lineage>
        <taxon>Eukaryota</taxon>
        <taxon>Fungi</taxon>
        <taxon>Dikarya</taxon>
        <taxon>Ascomycota</taxon>
        <taxon>Pezizomycotina</taxon>
        <taxon>Eurotiomycetes</taxon>
        <taxon>Eurotiomycetidae</taxon>
        <taxon>Eurotiales</taxon>
        <taxon>Aspergillaceae</taxon>
        <taxon>Aspergillus</taxon>
        <taxon>Aspergillus subgen. Aspergillus</taxon>
    </lineage>
</organism>
<dbReference type="RefSeq" id="XP_043137439.1">
    <property type="nucleotide sequence ID" value="XM_043279795.1"/>
</dbReference>
<reference evidence="5" key="2">
    <citation type="submission" date="2021-02" db="EMBL/GenBank/DDBJ databases">
        <title>Aspergillus chevalieri M1 genome sequence.</title>
        <authorList>
            <person name="Kadooka C."/>
            <person name="Mori K."/>
            <person name="Futagami T."/>
        </authorList>
    </citation>
    <scope>NUCLEOTIDE SEQUENCE</scope>
    <source>
        <strain evidence="5">M1</strain>
    </source>
</reference>
<keyword evidence="1" id="KW-0479">Metal-binding</keyword>
<dbReference type="InterPro" id="IPR001841">
    <property type="entry name" value="Znf_RING"/>
</dbReference>
<evidence type="ECO:0000313" key="6">
    <source>
        <dbReference type="Proteomes" id="UP000637239"/>
    </source>
</evidence>
<keyword evidence="3" id="KW-0472">Membrane</keyword>
<reference evidence="5" key="1">
    <citation type="submission" date="2021-01" db="EMBL/GenBank/DDBJ databases">
        <authorList>
            <consortium name="Aspergillus chevalieri M1 genome sequencing consortium"/>
            <person name="Kazuki M."/>
            <person name="Futagami T."/>
        </authorList>
    </citation>
    <scope>NUCLEOTIDE SEQUENCE</scope>
    <source>
        <strain evidence="5">M1</strain>
    </source>
</reference>
<protein>
    <recommendedName>
        <fullName evidence="4">RING-type domain-containing protein</fullName>
    </recommendedName>
</protein>
<dbReference type="Proteomes" id="UP000637239">
    <property type="component" value="Chromosome 5"/>
</dbReference>
<dbReference type="GO" id="GO:0008270">
    <property type="term" value="F:zinc ion binding"/>
    <property type="evidence" value="ECO:0007669"/>
    <property type="project" value="UniProtKB-KW"/>
</dbReference>
<dbReference type="GeneID" id="66983275"/>
<dbReference type="PROSITE" id="PS50089">
    <property type="entry name" value="ZF_RING_2"/>
    <property type="match status" value="1"/>
</dbReference>
<dbReference type="EMBL" id="AP024420">
    <property type="protein sequence ID" value="BCR88917.1"/>
    <property type="molecule type" value="Genomic_DNA"/>
</dbReference>
<feature type="region of interest" description="Disordered" evidence="2">
    <location>
        <begin position="38"/>
        <end position="64"/>
    </location>
</feature>
<dbReference type="InterPro" id="IPR013083">
    <property type="entry name" value="Znf_RING/FYVE/PHD"/>
</dbReference>
<feature type="compositionally biased region" description="Polar residues" evidence="2">
    <location>
        <begin position="47"/>
        <end position="57"/>
    </location>
</feature>
<evidence type="ECO:0000256" key="3">
    <source>
        <dbReference type="SAM" id="Phobius"/>
    </source>
</evidence>
<proteinExistence type="predicted"/>
<dbReference type="AlphaFoldDB" id="A0A7R7VQG1"/>
<feature type="transmembrane region" description="Helical" evidence="3">
    <location>
        <begin position="12"/>
        <end position="32"/>
    </location>
</feature>
<keyword evidence="3" id="KW-0812">Transmembrane</keyword>
<evidence type="ECO:0000256" key="1">
    <source>
        <dbReference type="PROSITE-ProRule" id="PRU00175"/>
    </source>
</evidence>
<evidence type="ECO:0000256" key="2">
    <source>
        <dbReference type="SAM" id="MobiDB-lite"/>
    </source>
</evidence>
<name>A0A7R7VQG1_ASPCH</name>
<keyword evidence="1" id="KW-0862">Zinc</keyword>
<dbReference type="Gene3D" id="3.30.40.10">
    <property type="entry name" value="Zinc/RING finger domain, C3HC4 (zinc finger)"/>
    <property type="match status" value="1"/>
</dbReference>
<feature type="domain" description="RING-type" evidence="4">
    <location>
        <begin position="145"/>
        <end position="184"/>
    </location>
</feature>
<sequence length="190" mass="21115">MPLGASGTEIVGVIVGAVILFTLVSAAPVIIARLRRRRNARQQQHQPEMQSNGTYPSFRSPDNGPMPMQQVFVERWLEQQYAPSSTEPYSHDICAICLSSLGFCSSRDSLPTPPEAAWIPASHSYAGYDSRDDRRSVSPRMLEECHSSTTNSEIRVLNRCGHAFHAACLASSFQYGRYRCPICQAAYFPD</sequence>
<dbReference type="PANTHER" id="PTHR45676">
    <property type="entry name" value="RING-H2 FINGER PROTEIN ATL51-RELATED"/>
    <property type="match status" value="1"/>
</dbReference>
<dbReference type="CDD" id="cd16448">
    <property type="entry name" value="RING-H2"/>
    <property type="match status" value="1"/>
</dbReference>
<accession>A0A7R7VQG1</accession>
<keyword evidence="1" id="KW-0863">Zinc-finger</keyword>
<evidence type="ECO:0000259" key="4">
    <source>
        <dbReference type="PROSITE" id="PS50089"/>
    </source>
</evidence>
<keyword evidence="3" id="KW-1133">Transmembrane helix</keyword>
<dbReference type="KEGG" id="ache:ACHE_50115A"/>
<dbReference type="SMART" id="SM00184">
    <property type="entry name" value="RING"/>
    <property type="match status" value="1"/>
</dbReference>
<dbReference type="SUPFAM" id="SSF57850">
    <property type="entry name" value="RING/U-box"/>
    <property type="match status" value="1"/>
</dbReference>
<keyword evidence="6" id="KW-1185">Reference proteome</keyword>
<gene>
    <name evidence="5" type="ORF">ACHE_50115A</name>
</gene>